<comment type="pathway">
    <text evidence="3">Protein modification; eIF5A hypusination.</text>
</comment>
<keyword evidence="6" id="KW-0808">Transferase</keyword>
<name>A0A1R2ATD3_9CILI</name>
<keyword evidence="10" id="KW-1185">Reference proteome</keyword>
<dbReference type="GO" id="GO:0034038">
    <property type="term" value="F:deoxyhypusine synthase activity"/>
    <property type="evidence" value="ECO:0007669"/>
    <property type="project" value="UniProtKB-EC"/>
</dbReference>
<dbReference type="EMBL" id="MPUH01001439">
    <property type="protein sequence ID" value="OMJ67768.1"/>
    <property type="molecule type" value="Genomic_DNA"/>
</dbReference>
<dbReference type="PANTHER" id="PTHR11703:SF0">
    <property type="entry name" value="DEOXYHYPUSINE SYNTHASE"/>
    <property type="match status" value="1"/>
</dbReference>
<evidence type="ECO:0000313" key="9">
    <source>
        <dbReference type="EMBL" id="OMJ67768.1"/>
    </source>
</evidence>
<dbReference type="OrthoDB" id="294378at2759"/>
<dbReference type="InterPro" id="IPR036982">
    <property type="entry name" value="Deoxyhypusine_synthase_sf"/>
</dbReference>
<dbReference type="NCBIfam" id="TIGR00321">
    <property type="entry name" value="dhys"/>
    <property type="match status" value="1"/>
</dbReference>
<evidence type="ECO:0000313" key="10">
    <source>
        <dbReference type="Proteomes" id="UP000187209"/>
    </source>
</evidence>
<evidence type="ECO:0000256" key="4">
    <source>
        <dbReference type="ARBA" id="ARBA00009892"/>
    </source>
</evidence>
<dbReference type="PANTHER" id="PTHR11703">
    <property type="entry name" value="DEOXYHYPUSINE SYNTHASE"/>
    <property type="match status" value="1"/>
</dbReference>
<proteinExistence type="inferred from homology"/>
<organism evidence="9 10">
    <name type="scientific">Stentor coeruleus</name>
    <dbReference type="NCBI Taxonomy" id="5963"/>
    <lineage>
        <taxon>Eukaryota</taxon>
        <taxon>Sar</taxon>
        <taxon>Alveolata</taxon>
        <taxon>Ciliophora</taxon>
        <taxon>Postciliodesmatophora</taxon>
        <taxon>Heterotrichea</taxon>
        <taxon>Heterotrichida</taxon>
        <taxon>Stentoridae</taxon>
        <taxon>Stentor</taxon>
    </lineage>
</organism>
<dbReference type="Proteomes" id="UP000187209">
    <property type="component" value="Unassembled WGS sequence"/>
</dbReference>
<evidence type="ECO:0000256" key="2">
    <source>
        <dbReference type="ARBA" id="ARBA00001911"/>
    </source>
</evidence>
<reference evidence="9 10" key="1">
    <citation type="submission" date="2016-11" db="EMBL/GenBank/DDBJ databases">
        <title>The macronuclear genome of Stentor coeruleus: a giant cell with tiny introns.</title>
        <authorList>
            <person name="Slabodnick M."/>
            <person name="Ruby J.G."/>
            <person name="Reiff S.B."/>
            <person name="Swart E.C."/>
            <person name="Gosai S."/>
            <person name="Prabakaran S."/>
            <person name="Witkowska E."/>
            <person name="Larue G.E."/>
            <person name="Fisher S."/>
            <person name="Freeman R.M."/>
            <person name="Gunawardena J."/>
            <person name="Chu W."/>
            <person name="Stover N.A."/>
            <person name="Gregory B.D."/>
            <person name="Nowacki M."/>
            <person name="Derisi J."/>
            <person name="Roy S.W."/>
            <person name="Marshall W.F."/>
            <person name="Sood P."/>
        </authorList>
    </citation>
    <scope>NUCLEOTIDE SEQUENCE [LARGE SCALE GENOMIC DNA]</scope>
    <source>
        <strain evidence="9">WM001</strain>
    </source>
</reference>
<evidence type="ECO:0000256" key="3">
    <source>
        <dbReference type="ARBA" id="ARBA00005041"/>
    </source>
</evidence>
<dbReference type="GO" id="GO:0005737">
    <property type="term" value="C:cytoplasm"/>
    <property type="evidence" value="ECO:0007669"/>
    <property type="project" value="TreeGrafter"/>
</dbReference>
<dbReference type="Pfam" id="PF01916">
    <property type="entry name" value="DS"/>
    <property type="match status" value="1"/>
</dbReference>
<comment type="caution">
    <text evidence="9">The sequence shown here is derived from an EMBL/GenBank/DDBJ whole genome shotgun (WGS) entry which is preliminary data.</text>
</comment>
<dbReference type="SUPFAM" id="SSF52467">
    <property type="entry name" value="DHS-like NAD/FAD-binding domain"/>
    <property type="match status" value="1"/>
</dbReference>
<evidence type="ECO:0000256" key="5">
    <source>
        <dbReference type="ARBA" id="ARBA00012683"/>
    </source>
</evidence>
<protein>
    <recommendedName>
        <fullName evidence="5">deoxyhypusine synthase</fullName>
        <ecNumber evidence="5">2.5.1.46</ecNumber>
    </recommendedName>
</protein>
<comment type="similarity">
    <text evidence="4">Belongs to the deoxyhypusine synthase family.</text>
</comment>
<evidence type="ECO:0000256" key="8">
    <source>
        <dbReference type="ARBA" id="ARBA00023256"/>
    </source>
</evidence>
<evidence type="ECO:0000256" key="7">
    <source>
        <dbReference type="ARBA" id="ARBA00023027"/>
    </source>
</evidence>
<comment type="catalytic activity">
    <reaction evidence="1">
        <text>[eIF5A protein]-L-lysine + spermidine = [eIF5A protein]-deoxyhypusine + propane-1,3-diamine</text>
        <dbReference type="Rhea" id="RHEA:33299"/>
        <dbReference type="Rhea" id="RHEA-COMP:10143"/>
        <dbReference type="Rhea" id="RHEA-COMP:10144"/>
        <dbReference type="ChEBI" id="CHEBI:29969"/>
        <dbReference type="ChEBI" id="CHEBI:57484"/>
        <dbReference type="ChEBI" id="CHEBI:57834"/>
        <dbReference type="ChEBI" id="CHEBI:82657"/>
        <dbReference type="EC" id="2.5.1.46"/>
    </reaction>
</comment>
<gene>
    <name evidence="9" type="ORF">SteCoe_34987</name>
</gene>
<dbReference type="FunFam" id="3.40.910.10:FF:000001">
    <property type="entry name" value="Probable deoxyhypusine synthase"/>
    <property type="match status" value="1"/>
</dbReference>
<evidence type="ECO:0000256" key="1">
    <source>
        <dbReference type="ARBA" id="ARBA00000952"/>
    </source>
</evidence>
<dbReference type="InterPro" id="IPR002773">
    <property type="entry name" value="Deoxyhypusine_synthase"/>
</dbReference>
<comment type="cofactor">
    <cofactor evidence="2">
        <name>NAD(+)</name>
        <dbReference type="ChEBI" id="CHEBI:57540"/>
    </cofactor>
</comment>
<evidence type="ECO:0000256" key="6">
    <source>
        <dbReference type="ARBA" id="ARBA00022679"/>
    </source>
</evidence>
<dbReference type="AlphaFoldDB" id="A0A1R2ATD3"/>
<dbReference type="InterPro" id="IPR029035">
    <property type="entry name" value="DHS-like_NAD/FAD-binding_dom"/>
</dbReference>
<keyword evidence="7" id="KW-0520">NAD</keyword>
<dbReference type="Gene3D" id="3.40.910.10">
    <property type="entry name" value="Deoxyhypusine synthase"/>
    <property type="match status" value="1"/>
</dbReference>
<keyword evidence="8" id="KW-0386">Hypusine biosynthesis</keyword>
<sequence length="363" mass="40567">MVEKAKEVIMTQSAEELDLPEIKGYDFNKGINYSELINSYFTTGLQATNLARTIQIVNQMLRWRLSDDPLLVDDSIPDIQDRSKVKCIVFLAYTSNMISCGLREIIRYLVQHKLVDVITTTAGGIEEDFIKCLAPTYLGDFNLKGKELRAQGLNRIGNMLVPNKNYCKFEEWVMPILDKALEEQKNGMIWTPSKLIHRLGLEINNEDSVYYWAAVNNIPVLCPGITDGSLGDMLFMHSYNNGGLILDIVNDVRVINDTAMVARKTGMIILGGGLPKHHTCNANMMRNGADFSIYINTGIEHEGSDSGAAPDEAVSWGKIKGSCEPVKLFSEASLVFPIIVAESFVKYHEEHYDGCQVCAKKKN</sequence>
<dbReference type="EC" id="2.5.1.46" evidence="5"/>
<accession>A0A1R2ATD3</accession>